<dbReference type="AlphaFoldDB" id="A0AAD6Q972"/>
<organism evidence="2 3">
    <name type="scientific">Populus alba x Populus x berolinensis</name>
    <dbReference type="NCBI Taxonomy" id="444605"/>
    <lineage>
        <taxon>Eukaryota</taxon>
        <taxon>Viridiplantae</taxon>
        <taxon>Streptophyta</taxon>
        <taxon>Embryophyta</taxon>
        <taxon>Tracheophyta</taxon>
        <taxon>Spermatophyta</taxon>
        <taxon>Magnoliopsida</taxon>
        <taxon>eudicotyledons</taxon>
        <taxon>Gunneridae</taxon>
        <taxon>Pentapetalae</taxon>
        <taxon>rosids</taxon>
        <taxon>fabids</taxon>
        <taxon>Malpighiales</taxon>
        <taxon>Salicaceae</taxon>
        <taxon>Saliceae</taxon>
        <taxon>Populus</taxon>
    </lineage>
</organism>
<evidence type="ECO:0000256" key="1">
    <source>
        <dbReference type="SAM" id="MobiDB-lite"/>
    </source>
</evidence>
<dbReference type="EMBL" id="JAQIZT010000010">
    <property type="protein sequence ID" value="KAJ6983602.1"/>
    <property type="molecule type" value="Genomic_DNA"/>
</dbReference>
<accession>A0AAD6Q972</accession>
<feature type="region of interest" description="Disordered" evidence="1">
    <location>
        <begin position="48"/>
        <end position="85"/>
    </location>
</feature>
<dbReference type="Proteomes" id="UP001164929">
    <property type="component" value="Chromosome 10"/>
</dbReference>
<proteinExistence type="predicted"/>
<feature type="compositionally biased region" description="Low complexity" evidence="1">
    <location>
        <begin position="1"/>
        <end position="12"/>
    </location>
</feature>
<keyword evidence="3" id="KW-1185">Reference proteome</keyword>
<evidence type="ECO:0000313" key="3">
    <source>
        <dbReference type="Proteomes" id="UP001164929"/>
    </source>
</evidence>
<evidence type="ECO:0000313" key="2">
    <source>
        <dbReference type="EMBL" id="KAJ6983602.1"/>
    </source>
</evidence>
<sequence>MALHSTLSSPSPTLQPPPLFSSTHPLKSQALLLNLNSFTNSATRSLRLSPPAVPLRSPRQSLLLKTKAPLEPIQGRKNRCSKSKT</sequence>
<name>A0AAD6Q972_9ROSI</name>
<feature type="region of interest" description="Disordered" evidence="1">
    <location>
        <begin position="1"/>
        <end position="22"/>
    </location>
</feature>
<reference evidence="2" key="1">
    <citation type="journal article" date="2023" name="Mol. Ecol. Resour.">
        <title>Chromosome-level genome assembly of a triploid poplar Populus alba 'Berolinensis'.</title>
        <authorList>
            <person name="Chen S."/>
            <person name="Yu Y."/>
            <person name="Wang X."/>
            <person name="Wang S."/>
            <person name="Zhang T."/>
            <person name="Zhou Y."/>
            <person name="He R."/>
            <person name="Meng N."/>
            <person name="Wang Y."/>
            <person name="Liu W."/>
            <person name="Liu Z."/>
            <person name="Liu J."/>
            <person name="Guo Q."/>
            <person name="Huang H."/>
            <person name="Sederoff R.R."/>
            <person name="Wang G."/>
            <person name="Qu G."/>
            <person name="Chen S."/>
        </authorList>
    </citation>
    <scope>NUCLEOTIDE SEQUENCE</scope>
    <source>
        <strain evidence="2">SC-2020</strain>
    </source>
</reference>
<gene>
    <name evidence="2" type="ORF">NC653_026426</name>
</gene>
<feature type="compositionally biased region" description="Basic residues" evidence="1">
    <location>
        <begin position="76"/>
        <end position="85"/>
    </location>
</feature>
<comment type="caution">
    <text evidence="2">The sequence shown here is derived from an EMBL/GenBank/DDBJ whole genome shotgun (WGS) entry which is preliminary data.</text>
</comment>
<protein>
    <submittedName>
        <fullName evidence="2">Uncharacterized protein</fullName>
    </submittedName>
</protein>